<keyword evidence="8 11" id="KW-0472">Membrane</keyword>
<dbReference type="PANTHER" id="PTHR21382:SF1">
    <property type="entry name" value="NADH DEHYDROGENASE [UBIQUINONE] 1 ALPHA SUBCOMPLEX SUBUNIT 11"/>
    <property type="match status" value="1"/>
</dbReference>
<name>A0A9N9MDQ6_9CUCU</name>
<evidence type="ECO:0000256" key="4">
    <source>
        <dbReference type="ARBA" id="ARBA00022692"/>
    </source>
</evidence>
<evidence type="ECO:0000256" key="7">
    <source>
        <dbReference type="ARBA" id="ARBA00023128"/>
    </source>
</evidence>
<evidence type="ECO:0000256" key="11">
    <source>
        <dbReference type="SAM" id="Phobius"/>
    </source>
</evidence>
<evidence type="ECO:0000313" key="13">
    <source>
        <dbReference type="Proteomes" id="UP001152799"/>
    </source>
</evidence>
<dbReference type="EMBL" id="OU892277">
    <property type="protein sequence ID" value="CAG9760222.1"/>
    <property type="molecule type" value="Genomic_DNA"/>
</dbReference>
<evidence type="ECO:0000256" key="3">
    <source>
        <dbReference type="ARBA" id="ARBA00018191"/>
    </source>
</evidence>
<feature type="transmembrane region" description="Helical" evidence="11">
    <location>
        <begin position="60"/>
        <end position="81"/>
    </location>
</feature>
<dbReference type="OrthoDB" id="1913277at2759"/>
<evidence type="ECO:0000256" key="5">
    <source>
        <dbReference type="ARBA" id="ARBA00022792"/>
    </source>
</evidence>
<dbReference type="GO" id="GO:0045271">
    <property type="term" value="C:respiratory chain complex I"/>
    <property type="evidence" value="ECO:0007669"/>
    <property type="project" value="InterPro"/>
</dbReference>
<comment type="subcellular location">
    <subcellularLocation>
        <location evidence="1">Mitochondrion inner membrane</location>
        <topology evidence="1">Multi-pass membrane protein</topology>
        <orientation evidence="1">Matrix side</orientation>
    </subcellularLocation>
</comment>
<comment type="similarity">
    <text evidence="2">Belongs to the complex I NDUFA11 subunit family.</text>
</comment>
<evidence type="ECO:0000256" key="10">
    <source>
        <dbReference type="ARBA" id="ARBA00031497"/>
    </source>
</evidence>
<organism evidence="12 13">
    <name type="scientific">Ceutorhynchus assimilis</name>
    <name type="common">cabbage seed weevil</name>
    <dbReference type="NCBI Taxonomy" id="467358"/>
    <lineage>
        <taxon>Eukaryota</taxon>
        <taxon>Metazoa</taxon>
        <taxon>Ecdysozoa</taxon>
        <taxon>Arthropoda</taxon>
        <taxon>Hexapoda</taxon>
        <taxon>Insecta</taxon>
        <taxon>Pterygota</taxon>
        <taxon>Neoptera</taxon>
        <taxon>Endopterygota</taxon>
        <taxon>Coleoptera</taxon>
        <taxon>Polyphaga</taxon>
        <taxon>Cucujiformia</taxon>
        <taxon>Curculionidae</taxon>
        <taxon>Ceutorhynchinae</taxon>
        <taxon>Ceutorhynchus</taxon>
    </lineage>
</organism>
<dbReference type="AlphaFoldDB" id="A0A9N9MDQ6"/>
<evidence type="ECO:0000256" key="9">
    <source>
        <dbReference type="ARBA" id="ARBA00030608"/>
    </source>
</evidence>
<evidence type="ECO:0000256" key="1">
    <source>
        <dbReference type="ARBA" id="ARBA00004292"/>
    </source>
</evidence>
<gene>
    <name evidence="12" type="ORF">CEUTPL_LOCUS958</name>
</gene>
<keyword evidence="6 11" id="KW-1133">Transmembrane helix</keyword>
<keyword evidence="5" id="KW-0999">Mitochondrion inner membrane</keyword>
<evidence type="ECO:0000256" key="2">
    <source>
        <dbReference type="ARBA" id="ARBA00008699"/>
    </source>
</evidence>
<keyword evidence="7" id="KW-0496">Mitochondrion</keyword>
<dbReference type="GO" id="GO:0006120">
    <property type="term" value="P:mitochondrial electron transport, NADH to ubiquinone"/>
    <property type="evidence" value="ECO:0007669"/>
    <property type="project" value="InterPro"/>
</dbReference>
<proteinExistence type="inferred from homology"/>
<dbReference type="PANTHER" id="PTHR21382">
    <property type="entry name" value="NADH-UBIQUINONE OXIDOREDUCTASE SUBUNIT"/>
    <property type="match status" value="1"/>
</dbReference>
<keyword evidence="4 11" id="KW-0812">Transmembrane</keyword>
<evidence type="ECO:0000256" key="6">
    <source>
        <dbReference type="ARBA" id="ARBA00022989"/>
    </source>
</evidence>
<reference evidence="12" key="1">
    <citation type="submission" date="2022-01" db="EMBL/GenBank/DDBJ databases">
        <authorList>
            <person name="King R."/>
        </authorList>
    </citation>
    <scope>NUCLEOTIDE SEQUENCE</scope>
</reference>
<dbReference type="GO" id="GO:0005743">
    <property type="term" value="C:mitochondrial inner membrane"/>
    <property type="evidence" value="ECO:0007669"/>
    <property type="project" value="UniProtKB-SubCell"/>
</dbReference>
<protein>
    <recommendedName>
        <fullName evidence="3">NADH dehydrogenase [ubiquinone] 1 alpha subcomplex subunit 11</fullName>
    </recommendedName>
    <alternativeName>
        <fullName evidence="9">Complex I-B14.7</fullName>
    </alternativeName>
    <alternativeName>
        <fullName evidence="10">NADH-ubiquinone oxidoreductase subunit B14.7</fullName>
    </alternativeName>
</protein>
<feature type="transmembrane region" description="Helical" evidence="11">
    <location>
        <begin position="93"/>
        <end position="110"/>
    </location>
</feature>
<dbReference type="Proteomes" id="UP001152799">
    <property type="component" value="Chromosome 1"/>
</dbReference>
<accession>A0A9N9MDQ6</accession>
<evidence type="ECO:0000313" key="12">
    <source>
        <dbReference type="EMBL" id="CAG9760222.1"/>
    </source>
</evidence>
<evidence type="ECO:0000256" key="8">
    <source>
        <dbReference type="ARBA" id="ARBA00023136"/>
    </source>
</evidence>
<sequence>MSQKQPKRDPNRYYYFDTPDGEDVMKKLWCVVRPTLPTATLIGIGDVLLYSYPKGYLNSALRFTAVAAPIVGIASTFVLVTNGMTSLRKKDDKLNWFVGGFVAGSCVGLVKRNRMWGFNTGMLFGILGVIRKECAQRGYEISPSNPPRSRRGGATSCLMDLSLTAERPRNWTNGAESS</sequence>
<dbReference type="InterPro" id="IPR039205">
    <property type="entry name" value="NDUFA11"/>
</dbReference>
<keyword evidence="13" id="KW-1185">Reference proteome</keyword>